<keyword evidence="2" id="KW-0503">Monooxygenase</keyword>
<dbReference type="SUPFAM" id="SSF51679">
    <property type="entry name" value="Bacterial luciferase-like"/>
    <property type="match status" value="1"/>
</dbReference>
<proteinExistence type="predicted"/>
<dbReference type="GO" id="GO:0004497">
    <property type="term" value="F:monooxygenase activity"/>
    <property type="evidence" value="ECO:0007669"/>
    <property type="project" value="UniProtKB-KW"/>
</dbReference>
<name>A0A1E7LAF0_9ACTN</name>
<evidence type="ECO:0000256" key="2">
    <source>
        <dbReference type="ARBA" id="ARBA00023033"/>
    </source>
</evidence>
<evidence type="ECO:0000313" key="5">
    <source>
        <dbReference type="Proteomes" id="UP000176005"/>
    </source>
</evidence>
<dbReference type="InterPro" id="IPR036661">
    <property type="entry name" value="Luciferase-like_sf"/>
</dbReference>
<dbReference type="AlphaFoldDB" id="A0A1E7LAF0"/>
<keyword evidence="1" id="KW-0560">Oxidoreductase</keyword>
<reference evidence="4 5" key="1">
    <citation type="journal article" date="2016" name="Front. Microbiol.">
        <title>Comparative Genomics Analysis of Streptomyces Species Reveals Their Adaptation to the Marine Environment and Their Diversity at the Genomic Level.</title>
        <authorList>
            <person name="Tian X."/>
            <person name="Zhang Z."/>
            <person name="Yang T."/>
            <person name="Chen M."/>
            <person name="Li J."/>
            <person name="Chen F."/>
            <person name="Yang J."/>
            <person name="Li W."/>
            <person name="Zhang B."/>
            <person name="Zhang Z."/>
            <person name="Wu J."/>
            <person name="Zhang C."/>
            <person name="Long L."/>
            <person name="Xiao J."/>
        </authorList>
    </citation>
    <scope>NUCLEOTIDE SEQUENCE [LARGE SCALE GENOMIC DNA]</scope>
    <source>
        <strain evidence="4 5">SCSIO 10429</strain>
    </source>
</reference>
<evidence type="ECO:0000256" key="1">
    <source>
        <dbReference type="ARBA" id="ARBA00023002"/>
    </source>
</evidence>
<dbReference type="PANTHER" id="PTHR30137:SF8">
    <property type="entry name" value="BLR5498 PROTEIN"/>
    <property type="match status" value="1"/>
</dbReference>
<evidence type="ECO:0000259" key="3">
    <source>
        <dbReference type="Pfam" id="PF00296"/>
    </source>
</evidence>
<dbReference type="PANTHER" id="PTHR30137">
    <property type="entry name" value="LUCIFERASE-LIKE MONOOXYGENASE"/>
    <property type="match status" value="1"/>
</dbReference>
<keyword evidence="5" id="KW-1185">Reference proteome</keyword>
<dbReference type="EMBL" id="LJGW01000097">
    <property type="protein sequence ID" value="OEV13134.1"/>
    <property type="molecule type" value="Genomic_DNA"/>
</dbReference>
<dbReference type="InterPro" id="IPR011251">
    <property type="entry name" value="Luciferase-like_dom"/>
</dbReference>
<dbReference type="Proteomes" id="UP000176005">
    <property type="component" value="Unassembled WGS sequence"/>
</dbReference>
<comment type="caution">
    <text evidence="4">The sequence shown here is derived from an EMBL/GenBank/DDBJ whole genome shotgun (WGS) entry which is preliminary data.</text>
</comment>
<evidence type="ECO:0000313" key="4">
    <source>
        <dbReference type="EMBL" id="OEV13134.1"/>
    </source>
</evidence>
<dbReference type="Pfam" id="PF00296">
    <property type="entry name" value="Bac_luciferase"/>
    <property type="match status" value="1"/>
</dbReference>
<sequence length="359" mass="40093">MKFSLFFEMQLADPTRESERQIFHDSVEQAVLADRLGYHAVWAVEHHGLREYAHSSAPEVFLSFVAARTENVRVGHGVTLTAHRYNHPIRIAERVATLDILSNGRVNWGSGKSGTRTEQHAFETDIPALADQWLEAQRLIPRIWSEDVVEWKGDFFDIPPTQVVPKPVQSPHPPMFAACSTPSSSVQAGELGLGALNFSAGTQKKLTDRVRRYREAVASADPVGAAVTDHYACTPMSTVLEDDRRACEYGFRGAAYFWQSQMKYYGGEQRPTGPLHADAGPLAEEDLKRAMDERLAPDAPLTGVIGSPEICRRQIERFEEAGVDELILVMQMGTVPHEIVMESIRTFGEQVLPHFPDRT</sequence>
<gene>
    <name evidence="4" type="ORF">AN218_05090</name>
</gene>
<feature type="domain" description="Luciferase-like" evidence="3">
    <location>
        <begin position="1"/>
        <end position="325"/>
    </location>
</feature>
<protein>
    <recommendedName>
        <fullName evidence="3">Luciferase-like domain-containing protein</fullName>
    </recommendedName>
</protein>
<accession>A0A1E7LAF0</accession>
<dbReference type="GO" id="GO:0005829">
    <property type="term" value="C:cytosol"/>
    <property type="evidence" value="ECO:0007669"/>
    <property type="project" value="TreeGrafter"/>
</dbReference>
<dbReference type="InterPro" id="IPR050766">
    <property type="entry name" value="Bact_Lucif_Oxidored"/>
</dbReference>
<dbReference type="RefSeq" id="WP_070015415.1">
    <property type="nucleotide sequence ID" value="NZ_LJGW01000097.1"/>
</dbReference>
<dbReference type="GO" id="GO:0016705">
    <property type="term" value="F:oxidoreductase activity, acting on paired donors, with incorporation or reduction of molecular oxygen"/>
    <property type="evidence" value="ECO:0007669"/>
    <property type="project" value="InterPro"/>
</dbReference>
<dbReference type="Gene3D" id="3.20.20.30">
    <property type="entry name" value="Luciferase-like domain"/>
    <property type="match status" value="1"/>
</dbReference>
<organism evidence="4 5">
    <name type="scientific">Streptomyces nanshensis</name>
    <dbReference type="NCBI Taxonomy" id="518642"/>
    <lineage>
        <taxon>Bacteria</taxon>
        <taxon>Bacillati</taxon>
        <taxon>Actinomycetota</taxon>
        <taxon>Actinomycetes</taxon>
        <taxon>Kitasatosporales</taxon>
        <taxon>Streptomycetaceae</taxon>
        <taxon>Streptomyces</taxon>
    </lineage>
</organism>